<dbReference type="AlphaFoldDB" id="A0A9D8PNP2"/>
<sequence>MKKTRLKKSVAAAVAALAISALFLLPSMAQIKDISMWLEKTTFSPGERIVLHFKAPASFPTSAWIGIIPSNIPHGSEATNDQNDIEYKYLQGMTSGTLYFTAPRIAGTYDFRMHDSDNNGSEVGSMPFYVVSSSGGGVSLSIDKRSYRPGEQIRVTFTAPATYPSNAWIGIIPSNIPHGSEATNDQHDVAYQYLKGMTSGTLYFTAPGNPGSYDMRMHDSDSNGTEVSSVSFNVSY</sequence>
<evidence type="ECO:0008006" key="4">
    <source>
        <dbReference type="Google" id="ProtNLM"/>
    </source>
</evidence>
<comment type="caution">
    <text evidence="2">The sequence shown here is derived from an EMBL/GenBank/DDBJ whole genome shotgun (WGS) entry which is preliminary data.</text>
</comment>
<accession>A0A9D8PNP2</accession>
<name>A0A9D8PNP2_9DELT</name>
<proteinExistence type="predicted"/>
<feature type="signal peptide" evidence="1">
    <location>
        <begin position="1"/>
        <end position="29"/>
    </location>
</feature>
<evidence type="ECO:0000313" key="3">
    <source>
        <dbReference type="Proteomes" id="UP000809273"/>
    </source>
</evidence>
<feature type="chain" id="PRO_5039687895" description="DUF4198 domain-containing protein" evidence="1">
    <location>
        <begin position="30"/>
        <end position="236"/>
    </location>
</feature>
<reference evidence="2" key="1">
    <citation type="journal article" date="2021" name="Environ. Microbiol.">
        <title>Genomic characterization of three novel Desulfobacterota classes expand the metabolic and phylogenetic diversity of the phylum.</title>
        <authorList>
            <person name="Murphy C.L."/>
            <person name="Biggerstaff J."/>
            <person name="Eichhorn A."/>
            <person name="Ewing E."/>
            <person name="Shahan R."/>
            <person name="Soriano D."/>
            <person name="Stewart S."/>
            <person name="VanMol K."/>
            <person name="Walker R."/>
            <person name="Walters P."/>
            <person name="Elshahed M.S."/>
            <person name="Youssef N.H."/>
        </authorList>
    </citation>
    <scope>NUCLEOTIDE SEQUENCE</scope>
    <source>
        <strain evidence="2">Zod_Metabat.24</strain>
    </source>
</reference>
<evidence type="ECO:0000313" key="2">
    <source>
        <dbReference type="EMBL" id="MBN1574186.1"/>
    </source>
</evidence>
<dbReference type="EMBL" id="JAFGIX010000069">
    <property type="protein sequence ID" value="MBN1574186.1"/>
    <property type="molecule type" value="Genomic_DNA"/>
</dbReference>
<protein>
    <recommendedName>
        <fullName evidence="4">DUF4198 domain-containing protein</fullName>
    </recommendedName>
</protein>
<keyword evidence="1" id="KW-0732">Signal</keyword>
<organism evidence="2 3">
    <name type="scientific">Candidatus Zymogenus saltonus</name>
    <dbReference type="NCBI Taxonomy" id="2844893"/>
    <lineage>
        <taxon>Bacteria</taxon>
        <taxon>Deltaproteobacteria</taxon>
        <taxon>Candidatus Zymogenia</taxon>
        <taxon>Candidatus Zymogeniales</taxon>
        <taxon>Candidatus Zymogenaceae</taxon>
        <taxon>Candidatus Zymogenus</taxon>
    </lineage>
</organism>
<reference evidence="2" key="2">
    <citation type="submission" date="2021-01" db="EMBL/GenBank/DDBJ databases">
        <authorList>
            <person name="Hahn C.R."/>
            <person name="Youssef N.H."/>
            <person name="Elshahed M."/>
        </authorList>
    </citation>
    <scope>NUCLEOTIDE SEQUENCE</scope>
    <source>
        <strain evidence="2">Zod_Metabat.24</strain>
    </source>
</reference>
<evidence type="ECO:0000256" key="1">
    <source>
        <dbReference type="SAM" id="SignalP"/>
    </source>
</evidence>
<gene>
    <name evidence="2" type="ORF">JW984_13395</name>
</gene>
<dbReference type="Proteomes" id="UP000809273">
    <property type="component" value="Unassembled WGS sequence"/>
</dbReference>